<gene>
    <name evidence="4" type="ORF">GCM10014715_18300</name>
</gene>
<dbReference type="Gene3D" id="3.40.50.1390">
    <property type="entry name" value="Resolvase, N-terminal catalytic domain"/>
    <property type="match status" value="1"/>
</dbReference>
<sequence>MARRVGIYTRISRDDEGEALGVARQQQDCERLADLRSWQAVKVYEDNDVSAFKRNVVREEFELMLKDLRAGLIDGIVAYDLDRLARQPRDLERLIEIYDERPRLEFATVTNDINIGTPDGRTMARIMVAFANKSSHDASRRIQRKHLELAQQGKDSGGPAPYGWQKDDRTKVDPEAAKAIREAQREILAGVRIGTIRTRWQEQGLGNPRAGTKRMAHHHVEHILTNPRLVGYRTYHGEILYGEDGQPVRGEWEPINTLDEWEAVCAAIAERKQKHPGKMLARKYLLSGIARCGLCKTKIRGQVNQKWQPGSKAARFTYQCSVVNGGCGKVGRVGDPVDKLIAQLVLEEQRARAAVTEVPFDQRWPKDAELEQVNEDIAQLVEAERSKQITVATLLQLLPAKERERDELKLERARFYKEQKQAEAKGEARNMTVDEFLALPVERQQEIVLHSLSAVIIHPAGRGRRKFDPSLIEPVWR</sequence>
<feature type="region of interest" description="Disordered" evidence="1">
    <location>
        <begin position="149"/>
        <end position="170"/>
    </location>
</feature>
<proteinExistence type="predicted"/>
<dbReference type="InterPro" id="IPR006119">
    <property type="entry name" value="Resolv_N"/>
</dbReference>
<keyword evidence="5" id="KW-1185">Reference proteome</keyword>
<dbReference type="GO" id="GO:0003677">
    <property type="term" value="F:DNA binding"/>
    <property type="evidence" value="ECO:0007669"/>
    <property type="project" value="InterPro"/>
</dbReference>
<evidence type="ECO:0000259" key="2">
    <source>
        <dbReference type="PROSITE" id="PS51736"/>
    </source>
</evidence>
<dbReference type="Proteomes" id="UP000641386">
    <property type="component" value="Unassembled WGS sequence"/>
</dbReference>
<evidence type="ECO:0000259" key="3">
    <source>
        <dbReference type="PROSITE" id="PS51737"/>
    </source>
</evidence>
<evidence type="ECO:0000313" key="4">
    <source>
        <dbReference type="EMBL" id="GHE65096.1"/>
    </source>
</evidence>
<dbReference type="Pfam" id="PF07508">
    <property type="entry name" value="Recombinase"/>
    <property type="match status" value="1"/>
</dbReference>
<accession>A0A919DQ89</accession>
<dbReference type="PROSITE" id="PS51737">
    <property type="entry name" value="RECOMBINASE_DNA_BIND"/>
    <property type="match status" value="1"/>
</dbReference>
<dbReference type="SMART" id="SM00857">
    <property type="entry name" value="Resolvase"/>
    <property type="match status" value="1"/>
</dbReference>
<feature type="domain" description="Recombinase" evidence="3">
    <location>
        <begin position="161"/>
        <end position="274"/>
    </location>
</feature>
<dbReference type="EMBL" id="BNBC01000006">
    <property type="protein sequence ID" value="GHE65096.1"/>
    <property type="molecule type" value="Genomic_DNA"/>
</dbReference>
<organism evidence="4 5">
    <name type="scientific">Streptomyces spiralis</name>
    <dbReference type="NCBI Taxonomy" id="66376"/>
    <lineage>
        <taxon>Bacteria</taxon>
        <taxon>Bacillati</taxon>
        <taxon>Actinomycetota</taxon>
        <taxon>Actinomycetes</taxon>
        <taxon>Kitasatosporales</taxon>
        <taxon>Streptomycetaceae</taxon>
        <taxon>Streptomyces</taxon>
    </lineage>
</organism>
<evidence type="ECO:0000313" key="5">
    <source>
        <dbReference type="Proteomes" id="UP000641386"/>
    </source>
</evidence>
<dbReference type="PROSITE" id="PS51736">
    <property type="entry name" value="RECOMBINASES_3"/>
    <property type="match status" value="1"/>
</dbReference>
<dbReference type="InterPro" id="IPR050639">
    <property type="entry name" value="SSR_resolvase"/>
</dbReference>
<dbReference type="CDD" id="cd00338">
    <property type="entry name" value="Ser_Recombinase"/>
    <property type="match status" value="1"/>
</dbReference>
<evidence type="ECO:0008006" key="6">
    <source>
        <dbReference type="Google" id="ProtNLM"/>
    </source>
</evidence>
<dbReference type="RefSeq" id="WP_189898357.1">
    <property type="nucleotide sequence ID" value="NZ_BNBC01000006.1"/>
</dbReference>
<dbReference type="AlphaFoldDB" id="A0A919DQ89"/>
<dbReference type="Pfam" id="PF00239">
    <property type="entry name" value="Resolvase"/>
    <property type="match status" value="1"/>
</dbReference>
<dbReference type="Gene3D" id="3.90.1750.20">
    <property type="entry name" value="Putative Large Serine Recombinase, Chain B, Domain 2"/>
    <property type="match status" value="1"/>
</dbReference>
<reference evidence="4" key="1">
    <citation type="journal article" date="2014" name="Int. J. Syst. Evol. Microbiol.">
        <title>Complete genome sequence of Corynebacterium casei LMG S-19264T (=DSM 44701T), isolated from a smear-ripened cheese.</title>
        <authorList>
            <consortium name="US DOE Joint Genome Institute (JGI-PGF)"/>
            <person name="Walter F."/>
            <person name="Albersmeier A."/>
            <person name="Kalinowski J."/>
            <person name="Ruckert C."/>
        </authorList>
    </citation>
    <scope>NUCLEOTIDE SEQUENCE</scope>
    <source>
        <strain evidence="4">JCM 3302</strain>
    </source>
</reference>
<dbReference type="InterPro" id="IPR038109">
    <property type="entry name" value="DNA_bind_recomb_sf"/>
</dbReference>
<evidence type="ECO:0000256" key="1">
    <source>
        <dbReference type="SAM" id="MobiDB-lite"/>
    </source>
</evidence>
<dbReference type="GO" id="GO:0000150">
    <property type="term" value="F:DNA strand exchange activity"/>
    <property type="evidence" value="ECO:0007669"/>
    <property type="project" value="InterPro"/>
</dbReference>
<reference evidence="4" key="2">
    <citation type="submission" date="2020-09" db="EMBL/GenBank/DDBJ databases">
        <authorList>
            <person name="Sun Q."/>
            <person name="Ohkuma M."/>
        </authorList>
    </citation>
    <scope>NUCLEOTIDE SEQUENCE</scope>
    <source>
        <strain evidence="4">JCM 3302</strain>
    </source>
</reference>
<dbReference type="PANTHER" id="PTHR30461">
    <property type="entry name" value="DNA-INVERTASE FROM LAMBDOID PROPHAGE"/>
    <property type="match status" value="1"/>
</dbReference>
<dbReference type="PANTHER" id="PTHR30461:SF23">
    <property type="entry name" value="DNA RECOMBINASE-RELATED"/>
    <property type="match status" value="1"/>
</dbReference>
<dbReference type="SUPFAM" id="SSF53041">
    <property type="entry name" value="Resolvase-like"/>
    <property type="match status" value="1"/>
</dbReference>
<dbReference type="InterPro" id="IPR036162">
    <property type="entry name" value="Resolvase-like_N_sf"/>
</dbReference>
<protein>
    <recommendedName>
        <fullName evidence="6">Integrase</fullName>
    </recommendedName>
</protein>
<dbReference type="InterPro" id="IPR011109">
    <property type="entry name" value="DNA_bind_recombinase_dom"/>
</dbReference>
<feature type="domain" description="Resolvase/invertase-type recombinase catalytic" evidence="2">
    <location>
        <begin position="4"/>
        <end position="153"/>
    </location>
</feature>
<comment type="caution">
    <text evidence="4">The sequence shown here is derived from an EMBL/GenBank/DDBJ whole genome shotgun (WGS) entry which is preliminary data.</text>
</comment>
<name>A0A919DQ89_9ACTN</name>